<name>A0A4Y0BQA6_ANOFN</name>
<protein>
    <submittedName>
        <fullName evidence="3">Uncharacterized protein</fullName>
    </submittedName>
</protein>
<accession>A0A4Y0BQA6</accession>
<organism evidence="3">
    <name type="scientific">Anopheles funestus</name>
    <name type="common">African malaria mosquito</name>
    <dbReference type="NCBI Taxonomy" id="62324"/>
    <lineage>
        <taxon>Eukaryota</taxon>
        <taxon>Metazoa</taxon>
        <taxon>Ecdysozoa</taxon>
        <taxon>Arthropoda</taxon>
        <taxon>Hexapoda</taxon>
        <taxon>Insecta</taxon>
        <taxon>Pterygota</taxon>
        <taxon>Neoptera</taxon>
        <taxon>Endopterygota</taxon>
        <taxon>Diptera</taxon>
        <taxon>Nematocera</taxon>
        <taxon>Culicoidea</taxon>
        <taxon>Culicidae</taxon>
        <taxon>Anophelinae</taxon>
        <taxon>Anopheles</taxon>
    </lineage>
</organism>
<evidence type="ECO:0000256" key="2">
    <source>
        <dbReference type="SAM" id="SignalP"/>
    </source>
</evidence>
<evidence type="ECO:0000256" key="1">
    <source>
        <dbReference type="SAM" id="MobiDB-lite"/>
    </source>
</evidence>
<dbReference type="EnsemblMetazoa" id="AFUN022015-RA">
    <property type="protein sequence ID" value="AFUN022015-PA"/>
    <property type="gene ID" value="AFUN022015"/>
</dbReference>
<dbReference type="AlphaFoldDB" id="A0A4Y0BQA6"/>
<feature type="chain" id="PRO_5021352377" evidence="2">
    <location>
        <begin position="21"/>
        <end position="85"/>
    </location>
</feature>
<sequence length="85" mass="9390">MFEVTTKLIVIAFIFNFTVAHRGGDHGDRDDSNDSDGDRGWDRGSPYWNNYPATVVALPGFTTIRNTAITVPPFPVNTGFDIRTG</sequence>
<evidence type="ECO:0000313" key="3">
    <source>
        <dbReference type="EnsemblMetazoa" id="AFUN022015-PA"/>
    </source>
</evidence>
<reference evidence="3" key="1">
    <citation type="submission" date="2020-05" db="UniProtKB">
        <authorList>
            <consortium name="EnsemblMetazoa"/>
        </authorList>
    </citation>
    <scope>IDENTIFICATION</scope>
    <source>
        <strain evidence="3">FUMOZ</strain>
    </source>
</reference>
<feature type="compositionally biased region" description="Basic and acidic residues" evidence="1">
    <location>
        <begin position="22"/>
        <end position="42"/>
    </location>
</feature>
<feature type="region of interest" description="Disordered" evidence="1">
    <location>
        <begin position="21"/>
        <end position="46"/>
    </location>
</feature>
<keyword evidence="2" id="KW-0732">Signal</keyword>
<dbReference type="VEuPathDB" id="VectorBase:AFUN022015"/>
<proteinExistence type="predicted"/>
<feature type="signal peptide" evidence="2">
    <location>
        <begin position="1"/>
        <end position="20"/>
    </location>
</feature>